<keyword evidence="2" id="KW-1185">Reference proteome</keyword>
<evidence type="ECO:0000313" key="2">
    <source>
        <dbReference type="Proteomes" id="UP000314294"/>
    </source>
</evidence>
<sequence>MSCQVGRFQRNREQRREEPSLRSFRRQYLVVVNGAELCSLMTTDVTVHSYSASAFSSCQLRSEIAFAIFR</sequence>
<gene>
    <name evidence="1" type="ORF">EYF80_041330</name>
</gene>
<evidence type="ECO:0000313" key="1">
    <source>
        <dbReference type="EMBL" id="TNN48456.1"/>
    </source>
</evidence>
<dbReference type="AlphaFoldDB" id="A0A4Z2G4F3"/>
<organism evidence="1 2">
    <name type="scientific">Liparis tanakae</name>
    <name type="common">Tanaka's snailfish</name>
    <dbReference type="NCBI Taxonomy" id="230148"/>
    <lineage>
        <taxon>Eukaryota</taxon>
        <taxon>Metazoa</taxon>
        <taxon>Chordata</taxon>
        <taxon>Craniata</taxon>
        <taxon>Vertebrata</taxon>
        <taxon>Euteleostomi</taxon>
        <taxon>Actinopterygii</taxon>
        <taxon>Neopterygii</taxon>
        <taxon>Teleostei</taxon>
        <taxon>Neoteleostei</taxon>
        <taxon>Acanthomorphata</taxon>
        <taxon>Eupercaria</taxon>
        <taxon>Perciformes</taxon>
        <taxon>Cottioidei</taxon>
        <taxon>Cottales</taxon>
        <taxon>Liparidae</taxon>
        <taxon>Liparis</taxon>
    </lineage>
</organism>
<dbReference type="EMBL" id="SRLO01000696">
    <property type="protein sequence ID" value="TNN48456.1"/>
    <property type="molecule type" value="Genomic_DNA"/>
</dbReference>
<proteinExistence type="predicted"/>
<accession>A0A4Z2G4F3</accession>
<dbReference type="Proteomes" id="UP000314294">
    <property type="component" value="Unassembled WGS sequence"/>
</dbReference>
<name>A0A4Z2G4F3_9TELE</name>
<reference evidence="1 2" key="1">
    <citation type="submission" date="2019-03" db="EMBL/GenBank/DDBJ databases">
        <title>First draft genome of Liparis tanakae, snailfish: a comprehensive survey of snailfish specific genes.</title>
        <authorList>
            <person name="Kim W."/>
            <person name="Song I."/>
            <person name="Jeong J.-H."/>
            <person name="Kim D."/>
            <person name="Kim S."/>
            <person name="Ryu S."/>
            <person name="Song J.Y."/>
            <person name="Lee S.K."/>
        </authorList>
    </citation>
    <scope>NUCLEOTIDE SEQUENCE [LARGE SCALE GENOMIC DNA]</scope>
    <source>
        <tissue evidence="1">Muscle</tissue>
    </source>
</reference>
<protein>
    <submittedName>
        <fullName evidence="1">Uncharacterized protein</fullName>
    </submittedName>
</protein>
<comment type="caution">
    <text evidence="1">The sequence shown here is derived from an EMBL/GenBank/DDBJ whole genome shotgun (WGS) entry which is preliminary data.</text>
</comment>